<evidence type="ECO:0000256" key="4">
    <source>
        <dbReference type="ARBA" id="ARBA00023136"/>
    </source>
</evidence>
<dbReference type="InterPro" id="IPR049453">
    <property type="entry name" value="Memb_transporter_dom"/>
</dbReference>
<dbReference type="OrthoDB" id="5198202at2"/>
<feature type="transmembrane region" description="Helical" evidence="5">
    <location>
        <begin position="127"/>
        <end position="148"/>
    </location>
</feature>
<dbReference type="EMBL" id="RBAN01000005">
    <property type="protein sequence ID" value="RKN52159.1"/>
    <property type="molecule type" value="Genomic_DNA"/>
</dbReference>
<name>A0A3A9ZVB1_9ACTN</name>
<accession>A0A3A9ZVB1</accession>
<feature type="transmembrane region" description="Helical" evidence="5">
    <location>
        <begin position="201"/>
        <end position="221"/>
    </location>
</feature>
<keyword evidence="3 5" id="KW-1133">Transmembrane helix</keyword>
<dbReference type="AlphaFoldDB" id="A0A3A9ZVB1"/>
<comment type="caution">
    <text evidence="7">The sequence shown here is derived from an EMBL/GenBank/DDBJ whole genome shotgun (WGS) entry which is preliminary data.</text>
</comment>
<proteinExistence type="predicted"/>
<evidence type="ECO:0000259" key="6">
    <source>
        <dbReference type="Pfam" id="PF13515"/>
    </source>
</evidence>
<evidence type="ECO:0000313" key="8">
    <source>
        <dbReference type="Proteomes" id="UP000279968"/>
    </source>
</evidence>
<evidence type="ECO:0000256" key="5">
    <source>
        <dbReference type="SAM" id="Phobius"/>
    </source>
</evidence>
<evidence type="ECO:0000313" key="7">
    <source>
        <dbReference type="EMBL" id="RKN52159.1"/>
    </source>
</evidence>
<dbReference type="GO" id="GO:0016020">
    <property type="term" value="C:membrane"/>
    <property type="evidence" value="ECO:0007669"/>
    <property type="project" value="UniProtKB-SubCell"/>
</dbReference>
<feature type="transmembrane region" description="Helical" evidence="5">
    <location>
        <begin position="160"/>
        <end position="189"/>
    </location>
</feature>
<feature type="domain" description="Integral membrane bound transporter" evidence="6">
    <location>
        <begin position="91"/>
        <end position="214"/>
    </location>
</feature>
<keyword evidence="4 5" id="KW-0472">Membrane</keyword>
<dbReference type="Proteomes" id="UP000279968">
    <property type="component" value="Unassembled WGS sequence"/>
</dbReference>
<sequence>MTVRGPRTVGARPARRVRVDFARCRGVDAAVTESRATASSHRLSPLALARRLGRRASRAESKGKRTARQRLRQREVIAVIAVQSGLAAGLSWWIAHNLLGNPNPVFAPTAAVGTIAAALGQRTRRTVELLVGIGLGIAIGDGLVYLIGSGAWQTGVIVTLAIGIALGLAGRGGTIVSQVGGTAVLIATLSTSQRNLELPRIVDAVTGSLTGLIVVALLVPLNPIRIINRAVAPVFRTLAAQLRNLERALRTEDADRAIGAMEALRGMNPDVERMQDAIRGAEEVVTIAPVRWSRRKEFSRYDWGATHLLRVIDDCQDLARRAATALQYREPVSPDLCRAVEALADAVDQLYREVRTARPHARARRIALRAALHAGCAQSSGPATFGTAATTQIRVAASDLLRATGCSVDGANRRVRLAADLGRARAAGSTSDG</sequence>
<keyword evidence="8" id="KW-1185">Reference proteome</keyword>
<organism evidence="7 8">
    <name type="scientific">Micromonospora costi</name>
    <dbReference type="NCBI Taxonomy" id="1530042"/>
    <lineage>
        <taxon>Bacteria</taxon>
        <taxon>Bacillati</taxon>
        <taxon>Actinomycetota</taxon>
        <taxon>Actinomycetes</taxon>
        <taxon>Micromonosporales</taxon>
        <taxon>Micromonosporaceae</taxon>
        <taxon>Micromonospora</taxon>
    </lineage>
</organism>
<reference evidence="7 8" key="1">
    <citation type="journal article" date="2015" name="Int. J. Syst. Evol. Microbiol.">
        <title>Micromonospora costi sp. nov., isolated from a leaf of Costus speciosus.</title>
        <authorList>
            <person name="Thawai C."/>
        </authorList>
    </citation>
    <scope>NUCLEOTIDE SEQUENCE [LARGE SCALE GENOMIC DNA]</scope>
    <source>
        <strain evidence="7 8">CS1-12</strain>
    </source>
</reference>
<evidence type="ECO:0000256" key="1">
    <source>
        <dbReference type="ARBA" id="ARBA00004141"/>
    </source>
</evidence>
<gene>
    <name evidence="7" type="ORF">D7193_26780</name>
</gene>
<dbReference type="Pfam" id="PF13515">
    <property type="entry name" value="FUSC_2"/>
    <property type="match status" value="1"/>
</dbReference>
<comment type="subcellular location">
    <subcellularLocation>
        <location evidence="1">Membrane</location>
        <topology evidence="1">Multi-pass membrane protein</topology>
    </subcellularLocation>
</comment>
<evidence type="ECO:0000256" key="3">
    <source>
        <dbReference type="ARBA" id="ARBA00022989"/>
    </source>
</evidence>
<feature type="transmembrane region" description="Helical" evidence="5">
    <location>
        <begin position="76"/>
        <end position="95"/>
    </location>
</feature>
<evidence type="ECO:0000256" key="2">
    <source>
        <dbReference type="ARBA" id="ARBA00022692"/>
    </source>
</evidence>
<feature type="transmembrane region" description="Helical" evidence="5">
    <location>
        <begin position="101"/>
        <end position="120"/>
    </location>
</feature>
<protein>
    <submittedName>
        <fullName evidence="7">Aromatic acid exporter family protein</fullName>
    </submittedName>
</protein>
<keyword evidence="2 5" id="KW-0812">Transmembrane</keyword>